<keyword evidence="2" id="KW-1185">Reference proteome</keyword>
<reference evidence="1" key="2">
    <citation type="submission" date="2022-01" db="EMBL/GenBank/DDBJ databases">
        <authorList>
            <person name="Yamashiro T."/>
            <person name="Shiraishi A."/>
            <person name="Satake H."/>
            <person name="Nakayama K."/>
        </authorList>
    </citation>
    <scope>NUCLEOTIDE SEQUENCE</scope>
</reference>
<reference evidence="1" key="1">
    <citation type="journal article" date="2022" name="Int. J. Mol. Sci.">
        <title>Draft Genome of Tanacetum Coccineum: Genomic Comparison of Closely Related Tanacetum-Family Plants.</title>
        <authorList>
            <person name="Yamashiro T."/>
            <person name="Shiraishi A."/>
            <person name="Nakayama K."/>
            <person name="Satake H."/>
        </authorList>
    </citation>
    <scope>NUCLEOTIDE SEQUENCE</scope>
</reference>
<dbReference type="Proteomes" id="UP001151760">
    <property type="component" value="Unassembled WGS sequence"/>
</dbReference>
<proteinExistence type="predicted"/>
<dbReference type="EMBL" id="BQNB010014975">
    <property type="protein sequence ID" value="GJT34558.1"/>
    <property type="molecule type" value="Genomic_DNA"/>
</dbReference>
<sequence>MSSMESRTYQDTACNKRSSMTMNTAVHLSVQKALPETLSAERVLKCCYWNVFLTDQIKSSFSSMEYRFLIVNLFSSRASFFRCDLLLQFKNKSLLIVGALYKQQSCDPYLPHFTALPVIPLLLLVLDFRTNPRCYLIKAWVMAPHLALLCWLRRGHITTYVCDNPECFDPPSPAPAPQFWDHKQASSWNEVCISINVSPF</sequence>
<gene>
    <name evidence="1" type="ORF">Tco_0924977</name>
</gene>
<evidence type="ECO:0000313" key="2">
    <source>
        <dbReference type="Proteomes" id="UP001151760"/>
    </source>
</evidence>
<evidence type="ECO:0000313" key="1">
    <source>
        <dbReference type="EMBL" id="GJT34558.1"/>
    </source>
</evidence>
<protein>
    <submittedName>
        <fullName evidence="1">Uncharacterized protein</fullName>
    </submittedName>
</protein>
<accession>A0ABQ5D8C2</accession>
<comment type="caution">
    <text evidence="1">The sequence shown here is derived from an EMBL/GenBank/DDBJ whole genome shotgun (WGS) entry which is preliminary data.</text>
</comment>
<name>A0ABQ5D8C2_9ASTR</name>
<organism evidence="1 2">
    <name type="scientific">Tanacetum coccineum</name>
    <dbReference type="NCBI Taxonomy" id="301880"/>
    <lineage>
        <taxon>Eukaryota</taxon>
        <taxon>Viridiplantae</taxon>
        <taxon>Streptophyta</taxon>
        <taxon>Embryophyta</taxon>
        <taxon>Tracheophyta</taxon>
        <taxon>Spermatophyta</taxon>
        <taxon>Magnoliopsida</taxon>
        <taxon>eudicotyledons</taxon>
        <taxon>Gunneridae</taxon>
        <taxon>Pentapetalae</taxon>
        <taxon>asterids</taxon>
        <taxon>campanulids</taxon>
        <taxon>Asterales</taxon>
        <taxon>Asteraceae</taxon>
        <taxon>Asteroideae</taxon>
        <taxon>Anthemideae</taxon>
        <taxon>Anthemidinae</taxon>
        <taxon>Tanacetum</taxon>
    </lineage>
</organism>